<dbReference type="PANTHER" id="PTHR11559">
    <property type="entry name" value="CARBOXYLESTERASE"/>
    <property type="match status" value="1"/>
</dbReference>
<protein>
    <recommendedName>
        <fullName evidence="3">Carboxylic ester hydrolase</fullName>
        <ecNumber evidence="3">3.1.1.-</ecNumber>
    </recommendedName>
</protein>
<proteinExistence type="inferred from homology"/>
<evidence type="ECO:0000259" key="5">
    <source>
        <dbReference type="Pfam" id="PF00135"/>
    </source>
</evidence>
<evidence type="ECO:0000313" key="7">
    <source>
        <dbReference type="Proteomes" id="UP000598775"/>
    </source>
</evidence>
<dbReference type="EC" id="3.1.1.-" evidence="3"/>
<dbReference type="InterPro" id="IPR050309">
    <property type="entry name" value="Type-B_Carboxylest/Lipase"/>
</dbReference>
<name>A0A917BDW1_9MICO</name>
<dbReference type="Gene3D" id="3.40.50.1820">
    <property type="entry name" value="alpha/beta hydrolase"/>
    <property type="match status" value="1"/>
</dbReference>
<feature type="domain" description="Carboxylesterase type B" evidence="5">
    <location>
        <begin position="29"/>
        <end position="246"/>
    </location>
</feature>
<evidence type="ECO:0000256" key="2">
    <source>
        <dbReference type="ARBA" id="ARBA00022801"/>
    </source>
</evidence>
<feature type="region of interest" description="Disordered" evidence="4">
    <location>
        <begin position="1"/>
        <end position="26"/>
    </location>
</feature>
<dbReference type="InterPro" id="IPR019826">
    <property type="entry name" value="Carboxylesterase_B_AS"/>
</dbReference>
<gene>
    <name evidence="6" type="ORF">GCM10011399_35240</name>
</gene>
<evidence type="ECO:0000256" key="1">
    <source>
        <dbReference type="ARBA" id="ARBA00005964"/>
    </source>
</evidence>
<feature type="compositionally biased region" description="Polar residues" evidence="4">
    <location>
        <begin position="1"/>
        <end position="11"/>
    </location>
</feature>
<reference evidence="6 7" key="1">
    <citation type="journal article" date="2014" name="Int. J. Syst. Evol. Microbiol.">
        <title>Complete genome sequence of Corynebacterium casei LMG S-19264T (=DSM 44701T), isolated from a smear-ripened cheese.</title>
        <authorList>
            <consortium name="US DOE Joint Genome Institute (JGI-PGF)"/>
            <person name="Walter F."/>
            <person name="Albersmeier A."/>
            <person name="Kalinowski J."/>
            <person name="Ruckert C."/>
        </authorList>
    </citation>
    <scope>NUCLEOTIDE SEQUENCE [LARGE SCALE GENOMIC DNA]</scope>
    <source>
        <strain evidence="6 7">CGMCC 1.12976</strain>
    </source>
</reference>
<dbReference type="GO" id="GO:0016787">
    <property type="term" value="F:hydrolase activity"/>
    <property type="evidence" value="ECO:0007669"/>
    <property type="project" value="UniProtKB-KW"/>
</dbReference>
<dbReference type="PROSITE" id="PS00122">
    <property type="entry name" value="CARBOXYLESTERASE_B_1"/>
    <property type="match status" value="1"/>
</dbReference>
<accession>A0A917BDW1</accession>
<dbReference type="InterPro" id="IPR029058">
    <property type="entry name" value="AB_hydrolase_fold"/>
</dbReference>
<dbReference type="Proteomes" id="UP000598775">
    <property type="component" value="Unassembled WGS sequence"/>
</dbReference>
<sequence length="566" mass="58926">MTSITTTSSPSDHTEHGQAEPGHGEHAEAPVVHTTAGAVRGVWRPGSAAFLGIPFAEAPVGERRFGAPVPHAPWPGIRDAVEFGATPQRRALQEVTIIPEPSIAGASTLNLNVFTPRPGDESAGLPVVVWIHGGGFVAGSPASPWYDGAAFNRDGVVTVNVSYRLGFDGFGFIEDAPLNRGVLDWILALEWVRDNIRAFGGDPARVTIAGQSAGGGAVLTLLAVPSAAHLFAGAISLSGPESSIALGEAQALGYRVAELGGVLPTRAGLSTLDESTLLELQNRVAALFAEPDTGGADDRAARADFDADLGAVVAADARASDGAPPQRSLEPNSLEPNSPEPNPLDAIARFATTGLRWVPIIDGELVPTTVEQAFANGSMAGKSVMLGCTDNEFNMILTAQAQALAAIAPVVALSAFGLPDGRAEAYVDAHSGLDTANMFGQFVTDTIFRSHTRQLGEALAAAGTPGWLYRFSWPTPTMGSAAHCIDVPFFFDCLDSERVDALVGANPPRSLASDVHGAAVRFIAAADPGWPRYEAGERSVRQFDAESKVLPDGFGDVAGFSAERVS</sequence>
<organism evidence="6 7">
    <name type="scientific">Subtercola lobariae</name>
    <dbReference type="NCBI Taxonomy" id="1588641"/>
    <lineage>
        <taxon>Bacteria</taxon>
        <taxon>Bacillati</taxon>
        <taxon>Actinomycetota</taxon>
        <taxon>Actinomycetes</taxon>
        <taxon>Micrococcales</taxon>
        <taxon>Microbacteriaceae</taxon>
        <taxon>Subtercola</taxon>
    </lineage>
</organism>
<feature type="region of interest" description="Disordered" evidence="4">
    <location>
        <begin position="317"/>
        <end position="343"/>
    </location>
</feature>
<dbReference type="AlphaFoldDB" id="A0A917BDW1"/>
<comment type="caution">
    <text evidence="6">The sequence shown here is derived from an EMBL/GenBank/DDBJ whole genome shotgun (WGS) entry which is preliminary data.</text>
</comment>
<dbReference type="RefSeq" id="WP_188680707.1">
    <property type="nucleotide sequence ID" value="NZ_BMGP01000007.1"/>
</dbReference>
<feature type="compositionally biased region" description="Low complexity" evidence="4">
    <location>
        <begin position="317"/>
        <end position="337"/>
    </location>
</feature>
<dbReference type="EMBL" id="BMGP01000007">
    <property type="protein sequence ID" value="GGF39303.1"/>
    <property type="molecule type" value="Genomic_DNA"/>
</dbReference>
<comment type="similarity">
    <text evidence="1 3">Belongs to the type-B carboxylesterase/lipase family.</text>
</comment>
<keyword evidence="2 3" id="KW-0378">Hydrolase</keyword>
<dbReference type="SUPFAM" id="SSF53474">
    <property type="entry name" value="alpha/beta-Hydrolases"/>
    <property type="match status" value="1"/>
</dbReference>
<feature type="compositionally biased region" description="Basic and acidic residues" evidence="4">
    <location>
        <begin position="12"/>
        <end position="26"/>
    </location>
</feature>
<evidence type="ECO:0000313" key="6">
    <source>
        <dbReference type="EMBL" id="GGF39303.1"/>
    </source>
</evidence>
<evidence type="ECO:0000256" key="4">
    <source>
        <dbReference type="SAM" id="MobiDB-lite"/>
    </source>
</evidence>
<evidence type="ECO:0000256" key="3">
    <source>
        <dbReference type="RuleBase" id="RU361235"/>
    </source>
</evidence>
<dbReference type="InterPro" id="IPR002018">
    <property type="entry name" value="CarbesteraseB"/>
</dbReference>
<dbReference type="Pfam" id="PF00135">
    <property type="entry name" value="COesterase"/>
    <property type="match status" value="1"/>
</dbReference>
<keyword evidence="7" id="KW-1185">Reference proteome</keyword>